<organism evidence="3 4">
    <name type="scientific">Mycoplasma suis (strain Illinois)</name>
    <dbReference type="NCBI Taxonomy" id="768700"/>
    <lineage>
        <taxon>Bacteria</taxon>
        <taxon>Bacillati</taxon>
        <taxon>Mycoplasmatota</taxon>
        <taxon>Mollicutes</taxon>
        <taxon>Mycoplasmataceae</taxon>
        <taxon>Mycoplasma</taxon>
    </lineage>
</organism>
<dbReference type="RefSeq" id="WP_013609140.1">
    <property type="nucleotide sequence ID" value="NC_015155.1"/>
</dbReference>
<dbReference type="InterPro" id="IPR007295">
    <property type="entry name" value="DUF402"/>
</dbReference>
<evidence type="ECO:0000313" key="3">
    <source>
        <dbReference type="EMBL" id="ADX98041.1"/>
    </source>
</evidence>
<reference evidence="3 4" key="1">
    <citation type="journal article" date="2011" name="J. Bacteriol.">
        <title>Complete genome sequences of two hemotropic Mycoplasmas, Mycoplasma haemofelis strain Ohio2 and Mycoplasma suis strain Illinois.</title>
        <authorList>
            <person name="Messick J.B."/>
            <person name="Santos A.P."/>
            <person name="Guimaraes A.M."/>
        </authorList>
    </citation>
    <scope>NUCLEOTIDE SEQUENCE [LARGE SCALE GENOMIC DNA]</scope>
    <source>
        <strain evidence="3 4">Illinois</strain>
    </source>
</reference>
<dbReference type="SUPFAM" id="SSF159234">
    <property type="entry name" value="FomD-like"/>
    <property type="match status" value="1"/>
</dbReference>
<dbReference type="InterPro" id="IPR035930">
    <property type="entry name" value="FomD-like_sf"/>
</dbReference>
<dbReference type="Pfam" id="PF04167">
    <property type="entry name" value="DUF402"/>
    <property type="match status" value="1"/>
</dbReference>
<name>F0QRC1_MYCSL</name>
<protein>
    <submittedName>
        <fullName evidence="3">Protein domain associated with RNAses G and E</fullName>
    </submittedName>
</protein>
<keyword evidence="4" id="KW-1185">Reference proteome</keyword>
<dbReference type="Proteomes" id="UP000007484">
    <property type="component" value="Chromosome"/>
</dbReference>
<accession>F0QRC1</accession>
<dbReference type="GO" id="GO:0016787">
    <property type="term" value="F:hydrolase activity"/>
    <property type="evidence" value="ECO:0007669"/>
    <property type="project" value="UniProtKB-KW"/>
</dbReference>
<feature type="domain" description="DUF402" evidence="2">
    <location>
        <begin position="64"/>
        <end position="173"/>
    </location>
</feature>
<evidence type="ECO:0000256" key="1">
    <source>
        <dbReference type="ARBA" id="ARBA00022801"/>
    </source>
</evidence>
<dbReference type="PANTHER" id="PTHR39159:SF1">
    <property type="entry name" value="UPF0374 PROTEIN YGAC"/>
    <property type="match status" value="1"/>
</dbReference>
<dbReference type="Gene3D" id="2.40.380.10">
    <property type="entry name" value="FomD-like"/>
    <property type="match status" value="1"/>
</dbReference>
<proteinExistence type="predicted"/>
<evidence type="ECO:0000313" key="4">
    <source>
        <dbReference type="Proteomes" id="UP000007484"/>
    </source>
</evidence>
<dbReference type="HOGENOM" id="CLU_1260280_0_0_14"/>
<dbReference type="EMBL" id="CP002525">
    <property type="protein sequence ID" value="ADX98041.1"/>
    <property type="molecule type" value="Genomic_DNA"/>
</dbReference>
<dbReference type="KEGG" id="mss:MSU_0507"/>
<sequence length="223" mass="26693">MVDSSKKFMIHAHKLDHSLCKSIENHYLIYEDSSMWVFFLPPFQTEFLTETEVEIPSRKNKDVNIKVKRYVSSTNNLPIFWFFWKDHWFNVLVTLHPEDKYSIYLNIATPPLVEEKAFKFIDFELDLRLTSEGELNLLNSDIYETQSQRFKYSDNLKKEVSKTMRKIFILLKEGWFQKLVSKENIDSLWNRVTSTLGKEKEELLRKNEGFTELVERLEVSEFN</sequence>
<keyword evidence="1" id="KW-0378">Hydrolase</keyword>
<dbReference type="AlphaFoldDB" id="F0QRC1"/>
<gene>
    <name evidence="3" type="ordered locus">MSU_0507</name>
</gene>
<dbReference type="PANTHER" id="PTHR39159">
    <property type="match status" value="1"/>
</dbReference>
<evidence type="ECO:0000259" key="2">
    <source>
        <dbReference type="Pfam" id="PF04167"/>
    </source>
</evidence>
<dbReference type="InterPro" id="IPR050212">
    <property type="entry name" value="Ntdp-like"/>
</dbReference>